<evidence type="ECO:0000313" key="3">
    <source>
        <dbReference type="Proteomes" id="UP000316242"/>
    </source>
</evidence>
<evidence type="ECO:0000313" key="2">
    <source>
        <dbReference type="EMBL" id="GEC13580.1"/>
    </source>
</evidence>
<evidence type="ECO:0000259" key="1">
    <source>
        <dbReference type="Pfam" id="PF01636"/>
    </source>
</evidence>
<dbReference type="RefSeq" id="WP_141358663.1">
    <property type="nucleotide sequence ID" value="NZ_BAAAWM010000001.1"/>
</dbReference>
<keyword evidence="3" id="KW-1185">Reference proteome</keyword>
<dbReference type="InterPro" id="IPR011009">
    <property type="entry name" value="Kinase-like_dom_sf"/>
</dbReference>
<dbReference type="Pfam" id="PF01636">
    <property type="entry name" value="APH"/>
    <property type="match status" value="1"/>
</dbReference>
<name>A0ABQ0RP33_GLUNI</name>
<dbReference type="SUPFAM" id="SSF56112">
    <property type="entry name" value="Protein kinase-like (PK-like)"/>
    <property type="match status" value="1"/>
</dbReference>
<dbReference type="Gene3D" id="3.90.1200.10">
    <property type="match status" value="1"/>
</dbReference>
<protein>
    <recommendedName>
        <fullName evidence="1">Aminoglycoside phosphotransferase domain-containing protein</fullName>
    </recommendedName>
</protein>
<sequence>MSRPATSGELQIARQLCPDLSWEDAAVNEGGQFHKVVIGNPQAVIRMARTPAATEQMPRTVELLSLLESQLNYQIPVAVSEILHVDGLSSVAMSFIPGSAHEPHYGDPKVLGQLVKELAEVPLEQISAHLAKPFSFRGEWTQARQQQCFDALPEELRAPATALWDQLDILAQVPAGLVHGDLAGHNMHWIDEKLIGILDWDLAAAWDPALNTAYLSLWHGLEMVDLIAPNSEEAHRAKIWLGLMSLERLSDTLSRSDNPKMGKLMRKIGPRILTAAQSING</sequence>
<accession>A0ABQ0RP33</accession>
<dbReference type="Proteomes" id="UP000316242">
    <property type="component" value="Unassembled WGS sequence"/>
</dbReference>
<comment type="caution">
    <text evidence="2">The sequence shown here is derived from an EMBL/GenBank/DDBJ whole genome shotgun (WGS) entry which is preliminary data.</text>
</comment>
<dbReference type="Gene3D" id="3.30.200.20">
    <property type="entry name" value="Phosphorylase Kinase, domain 1"/>
    <property type="match status" value="1"/>
</dbReference>
<dbReference type="EMBL" id="BJNE01000015">
    <property type="protein sequence ID" value="GEC13580.1"/>
    <property type="molecule type" value="Genomic_DNA"/>
</dbReference>
<proteinExistence type="predicted"/>
<gene>
    <name evidence="2" type="ORF">ANI01nite_27830</name>
</gene>
<dbReference type="InterPro" id="IPR002575">
    <property type="entry name" value="Aminoglycoside_PTrfase"/>
</dbReference>
<organism evidence="2 3">
    <name type="scientific">Glutamicibacter nicotianae</name>
    <name type="common">Arthrobacter nicotianae</name>
    <dbReference type="NCBI Taxonomy" id="37929"/>
    <lineage>
        <taxon>Bacteria</taxon>
        <taxon>Bacillati</taxon>
        <taxon>Actinomycetota</taxon>
        <taxon>Actinomycetes</taxon>
        <taxon>Micrococcales</taxon>
        <taxon>Micrococcaceae</taxon>
        <taxon>Glutamicibacter</taxon>
    </lineage>
</organism>
<reference evidence="2 3" key="1">
    <citation type="submission" date="2019-06" db="EMBL/GenBank/DDBJ databases">
        <title>Whole genome shotgun sequence of Glutamicibacter nicotianae NBRC 14234.</title>
        <authorList>
            <person name="Hosoyama A."/>
            <person name="Uohara A."/>
            <person name="Ohji S."/>
            <person name="Ichikawa N."/>
        </authorList>
    </citation>
    <scope>NUCLEOTIDE SEQUENCE [LARGE SCALE GENOMIC DNA]</scope>
    <source>
        <strain evidence="2 3">NBRC 14234</strain>
    </source>
</reference>
<feature type="domain" description="Aminoglycoside phosphotransferase" evidence="1">
    <location>
        <begin position="39"/>
        <end position="215"/>
    </location>
</feature>